<dbReference type="PROSITE" id="PS51782">
    <property type="entry name" value="LYSM"/>
    <property type="match status" value="3"/>
</dbReference>
<dbReference type="PANTHER" id="PTHR33734:SF22">
    <property type="entry name" value="MEMBRANE-BOUND LYTIC MUREIN TRANSGLYCOSYLASE D"/>
    <property type="match status" value="1"/>
</dbReference>
<sequence>MTHAAAPCADLTSIRRRRTAGGTGMGLALAVASVAGTGTAAHAEDYTVKEGETVSHIALRTSASVSQIVAANGLDQRAFVRAGQTLTIPTPTSSATPAAPAAPSATSHTVVRGDTVSALATRFGTTTEAIVAANGLDSTALIRIGQDLTIPAPGAASTSTAPATTSTTSSTQHTVARGETVSGLATRYGTTTAAIVAANGLDSTALIRIGQDLTVPGPGAASTTAAAPTSSAASTAPSTTLVGNTFLGRTYPAATVASANENKATLLSVGVPSTTEMQALVARTARDMGVDPALAQAISFQESGFNHTSVSPANAIGAMQVIPSSGDWASDLVGRELNLLDPQDNVVAGVAILRQLVSTSPDLGTAIASYYQGQAGVRKHGMYPDTRRYVANVQTLMSRFA</sequence>
<evidence type="ECO:0000313" key="3">
    <source>
        <dbReference type="EMBL" id="MBO1750576.1"/>
    </source>
</evidence>
<organism evidence="3 4">
    <name type="scientific">Actinotalea soli</name>
    <dbReference type="NCBI Taxonomy" id="2819234"/>
    <lineage>
        <taxon>Bacteria</taxon>
        <taxon>Bacillati</taxon>
        <taxon>Actinomycetota</taxon>
        <taxon>Actinomycetes</taxon>
        <taxon>Micrococcales</taxon>
        <taxon>Cellulomonadaceae</taxon>
        <taxon>Actinotalea</taxon>
    </lineage>
</organism>
<feature type="domain" description="LysM" evidence="2">
    <location>
        <begin position="106"/>
        <end position="150"/>
    </location>
</feature>
<dbReference type="CDD" id="cd00254">
    <property type="entry name" value="LT-like"/>
    <property type="match status" value="1"/>
</dbReference>
<protein>
    <submittedName>
        <fullName evidence="3">LysM peptidoglycan-binding domain-containing protein</fullName>
    </submittedName>
</protein>
<dbReference type="GO" id="GO:0008932">
    <property type="term" value="F:lytic endotransglycosylase activity"/>
    <property type="evidence" value="ECO:0007669"/>
    <property type="project" value="TreeGrafter"/>
</dbReference>
<keyword evidence="4" id="KW-1185">Reference proteome</keyword>
<dbReference type="SMART" id="SM00257">
    <property type="entry name" value="LysM"/>
    <property type="match status" value="3"/>
</dbReference>
<proteinExistence type="predicted"/>
<name>A0A939LMR9_9CELL</name>
<dbReference type="SUPFAM" id="SSF54106">
    <property type="entry name" value="LysM domain"/>
    <property type="match status" value="3"/>
</dbReference>
<dbReference type="Gene3D" id="3.10.350.10">
    <property type="entry name" value="LysM domain"/>
    <property type="match status" value="3"/>
</dbReference>
<dbReference type="RefSeq" id="WP_208054209.1">
    <property type="nucleotide sequence ID" value="NZ_JAGEMK010000001.1"/>
</dbReference>
<evidence type="ECO:0000313" key="4">
    <source>
        <dbReference type="Proteomes" id="UP000664209"/>
    </source>
</evidence>
<dbReference type="Pfam" id="PF01476">
    <property type="entry name" value="LysM"/>
    <property type="match status" value="3"/>
</dbReference>
<dbReference type="EMBL" id="JAGEMK010000001">
    <property type="protein sequence ID" value="MBO1750576.1"/>
    <property type="molecule type" value="Genomic_DNA"/>
</dbReference>
<comment type="caution">
    <text evidence="3">The sequence shown here is derived from an EMBL/GenBank/DDBJ whole genome shotgun (WGS) entry which is preliminary data.</text>
</comment>
<dbReference type="SUPFAM" id="SSF53955">
    <property type="entry name" value="Lysozyme-like"/>
    <property type="match status" value="1"/>
</dbReference>
<evidence type="ECO:0000259" key="2">
    <source>
        <dbReference type="PROSITE" id="PS51782"/>
    </source>
</evidence>
<feature type="domain" description="LysM" evidence="2">
    <location>
        <begin position="44"/>
        <end position="88"/>
    </location>
</feature>
<dbReference type="InterPro" id="IPR008258">
    <property type="entry name" value="Transglycosylase_SLT_dom_1"/>
</dbReference>
<feature type="compositionally biased region" description="Low complexity" evidence="1">
    <location>
        <begin position="153"/>
        <end position="171"/>
    </location>
</feature>
<dbReference type="CDD" id="cd00118">
    <property type="entry name" value="LysM"/>
    <property type="match status" value="3"/>
</dbReference>
<dbReference type="Pfam" id="PF01464">
    <property type="entry name" value="SLT"/>
    <property type="match status" value="1"/>
</dbReference>
<reference evidence="3" key="1">
    <citation type="submission" date="2021-03" db="EMBL/GenBank/DDBJ databases">
        <title>Actinotalea soli sp. nov., isolated from soil.</title>
        <authorList>
            <person name="Ping W."/>
            <person name="Zhang J."/>
        </authorList>
    </citation>
    <scope>NUCLEOTIDE SEQUENCE</scope>
    <source>
        <strain evidence="3">BY-33</strain>
    </source>
</reference>
<feature type="region of interest" description="Disordered" evidence="1">
    <location>
        <begin position="153"/>
        <end position="173"/>
    </location>
</feature>
<dbReference type="InterPro" id="IPR036779">
    <property type="entry name" value="LysM_dom_sf"/>
</dbReference>
<dbReference type="InterPro" id="IPR023346">
    <property type="entry name" value="Lysozyme-like_dom_sf"/>
</dbReference>
<dbReference type="AlphaFoldDB" id="A0A939LMR9"/>
<evidence type="ECO:0000256" key="1">
    <source>
        <dbReference type="SAM" id="MobiDB-lite"/>
    </source>
</evidence>
<gene>
    <name evidence="3" type="ORF">J4G33_02030</name>
</gene>
<feature type="domain" description="LysM" evidence="2">
    <location>
        <begin position="171"/>
        <end position="215"/>
    </location>
</feature>
<dbReference type="Gene3D" id="1.10.530.10">
    <property type="match status" value="1"/>
</dbReference>
<accession>A0A939LMR9</accession>
<dbReference type="Proteomes" id="UP000664209">
    <property type="component" value="Unassembled WGS sequence"/>
</dbReference>
<dbReference type="PANTHER" id="PTHR33734">
    <property type="entry name" value="LYSM DOMAIN-CONTAINING GPI-ANCHORED PROTEIN 2"/>
    <property type="match status" value="1"/>
</dbReference>
<dbReference type="InterPro" id="IPR018392">
    <property type="entry name" value="LysM"/>
</dbReference>